<feature type="compositionally biased region" description="Basic and acidic residues" evidence="1">
    <location>
        <begin position="1"/>
        <end position="18"/>
    </location>
</feature>
<evidence type="ECO:0000313" key="3">
    <source>
        <dbReference type="Proteomes" id="UP001352852"/>
    </source>
</evidence>
<gene>
    <name evidence="2" type="ORF">CHARACLAT_033421</name>
</gene>
<organism evidence="2 3">
    <name type="scientific">Characodon lateralis</name>
    <dbReference type="NCBI Taxonomy" id="208331"/>
    <lineage>
        <taxon>Eukaryota</taxon>
        <taxon>Metazoa</taxon>
        <taxon>Chordata</taxon>
        <taxon>Craniata</taxon>
        <taxon>Vertebrata</taxon>
        <taxon>Euteleostomi</taxon>
        <taxon>Actinopterygii</taxon>
        <taxon>Neopterygii</taxon>
        <taxon>Teleostei</taxon>
        <taxon>Neoteleostei</taxon>
        <taxon>Acanthomorphata</taxon>
        <taxon>Ovalentaria</taxon>
        <taxon>Atherinomorphae</taxon>
        <taxon>Cyprinodontiformes</taxon>
        <taxon>Goodeidae</taxon>
        <taxon>Characodon</taxon>
    </lineage>
</organism>
<reference evidence="2 3" key="1">
    <citation type="submission" date="2021-06" db="EMBL/GenBank/DDBJ databases">
        <authorList>
            <person name="Palmer J.M."/>
        </authorList>
    </citation>
    <scope>NUCLEOTIDE SEQUENCE [LARGE SCALE GENOMIC DNA]</scope>
    <source>
        <strain evidence="2 3">CL_MEX2019</strain>
        <tissue evidence="2">Muscle</tissue>
    </source>
</reference>
<evidence type="ECO:0000313" key="2">
    <source>
        <dbReference type="EMBL" id="MED6282565.1"/>
    </source>
</evidence>
<sequence length="103" mass="11891">MVKENPFKNSGELHKEWTEAGVTTSRTIGQMDPTHGPRRNRTRLLLSGPKFSFQMDLKSAFHLEIKVQSLEEEWKGQECTVPCFTSAVPSTQRRQRVKRDCNK</sequence>
<protein>
    <submittedName>
        <fullName evidence="2">Uncharacterized protein</fullName>
    </submittedName>
</protein>
<dbReference type="EMBL" id="JAHUTJ010048148">
    <property type="protein sequence ID" value="MED6282565.1"/>
    <property type="molecule type" value="Genomic_DNA"/>
</dbReference>
<evidence type="ECO:0000256" key="1">
    <source>
        <dbReference type="SAM" id="MobiDB-lite"/>
    </source>
</evidence>
<proteinExistence type="predicted"/>
<name>A0ABU7E728_9TELE</name>
<keyword evidence="3" id="KW-1185">Reference proteome</keyword>
<comment type="caution">
    <text evidence="2">The sequence shown here is derived from an EMBL/GenBank/DDBJ whole genome shotgun (WGS) entry which is preliminary data.</text>
</comment>
<feature type="region of interest" description="Disordered" evidence="1">
    <location>
        <begin position="1"/>
        <end position="41"/>
    </location>
</feature>
<accession>A0ABU7E728</accession>
<dbReference type="Proteomes" id="UP001352852">
    <property type="component" value="Unassembled WGS sequence"/>
</dbReference>